<feature type="region of interest" description="Disordered" evidence="1">
    <location>
        <begin position="168"/>
        <end position="198"/>
    </location>
</feature>
<keyword evidence="2" id="KW-0812">Transmembrane</keyword>
<keyword evidence="8" id="KW-1185">Reference proteome</keyword>
<proteinExistence type="predicted"/>
<feature type="compositionally biased region" description="Pro residues" evidence="1">
    <location>
        <begin position="86"/>
        <end position="97"/>
    </location>
</feature>
<feature type="domain" description="Apple" evidence="3">
    <location>
        <begin position="110"/>
        <end position="152"/>
    </location>
</feature>
<organism evidence="7 8">
    <name type="scientific">Pelagomonas calceolata</name>
    <dbReference type="NCBI Taxonomy" id="35677"/>
    <lineage>
        <taxon>Eukaryota</taxon>
        <taxon>Sar</taxon>
        <taxon>Stramenopiles</taxon>
        <taxon>Ochrophyta</taxon>
        <taxon>Pelagophyceae</taxon>
        <taxon>Pelagomonadales</taxon>
        <taxon>Pelagomonadaceae</taxon>
        <taxon>Pelagomonas</taxon>
    </lineage>
</organism>
<dbReference type="Gene3D" id="1.50.10.10">
    <property type="match status" value="1"/>
</dbReference>
<evidence type="ECO:0000313" key="7">
    <source>
        <dbReference type="EMBL" id="CAH0371187.1"/>
    </source>
</evidence>
<dbReference type="InterPro" id="IPR003609">
    <property type="entry name" value="Pan_app"/>
</dbReference>
<dbReference type="OrthoDB" id="205465at2759"/>
<evidence type="ECO:0000259" key="6">
    <source>
        <dbReference type="Pfam" id="PF22124"/>
    </source>
</evidence>
<feature type="domain" description="Glycosyl hydrolase family 95 N-terminal" evidence="4">
    <location>
        <begin position="365"/>
        <end position="463"/>
    </location>
</feature>
<dbReference type="InterPro" id="IPR049053">
    <property type="entry name" value="AFCA-like_C"/>
</dbReference>
<dbReference type="InterPro" id="IPR027414">
    <property type="entry name" value="GH95_N_dom"/>
</dbReference>
<evidence type="ECO:0000259" key="5">
    <source>
        <dbReference type="Pfam" id="PF21307"/>
    </source>
</evidence>
<evidence type="ECO:0000256" key="1">
    <source>
        <dbReference type="SAM" id="MobiDB-lite"/>
    </source>
</evidence>
<dbReference type="PANTHER" id="PTHR31084:SF0">
    <property type="entry name" value="ALPHA-L-FUCOSIDASE 2"/>
    <property type="match status" value="1"/>
</dbReference>
<sequence>MKRRASDERSKPVSRQQRRRRSGRTGRLSCFLAVLACGLVCYLVSVLHLFRAHAPPPRYVGAGTAAKMLSGAYDDEPKPKPKPSIIRPPQPKQPQPPADTCDTKRWRNDTDLKGGDLKGGMRAASNPAACCALCLRNKDCVAWTMAEHCWLKGVVVPMRGGHNGLVSGLIPNRKPTQRKPPAPWVGTTPQERRRARKQPYACDTTSTEFDGERYLTATTPALDWSEAYPLGDGSLGSLIGGEPFVGRIPLAEEGLVQTRKFVEGRHAAERAQGDKLRAQRKQQKKETAEDRLWAARPATPLLAFGEARAALLAGDSVKAHQLSRWLDGGPVAAFEGLATLWYLVDVPTVTMPVLPTPKVTGKNRKPAPPRKPSLSQIFAHNGRQKTFEGFERSLDVDQGVYHSTFATNTSQHAREGWASRPDRVTVLKFDCSTTCALHFGLDRSTRAVPKLYQAPEADVFVLASPPSVDDVAFAACAVAVGPEPIILDLQEKPLETYVSRSASDTTVLLIAGVTGNDPENECLDRLVKAASLGYTELKRRRDYDMQQTLAKATLSLHDTRGGDTLNRIERLGQACDNATTIKDPGLFALAFRHARYLLWSSSRQDSLPANLQGVWADGLRAPWNGDYHLNINLQMTYWASSSSNLGDSASVLAPFLKGLVSKGETTAKDWYGVEKGWVAHGYTDRWRDSRALGENKWALCVTCGAWAALQLVDVSEDDPASTEKLRDALSVLQGVLEFFDDYAIAIDDKTAAKLGLPSACKLTGPTTSPENSYRVLLQNASLPGAKKKFPARYRWGFVTLSPAIDIAILKRVCDAYRELCMRSTCDKAYDVCAALPNGGLPMVRDKLLVEYPTESGQAADGAHRHFSGLWALYPGRQLSPFDASRDTWDAAVRTLHSKLAAGSGHTGWSRAWAACLAARSLDGALVEKQLVALVSDFFTASLFGTHPPLKPTYKDQGCQTCFVRDEPPPRPLVGDIGMVTKSGDVFQLDGNLGLLAAIVEALLQSHRGSLTDVELHLLPALPPSWREGSVNGLRARGGFEVDLSWSDGAPTKVRLRGSGTVRLRWTGPELVGGDHASVVDLRGTRVQTVSVRGEVVLTVV</sequence>
<dbReference type="InterPro" id="IPR054363">
    <property type="entry name" value="GH95_cat"/>
</dbReference>
<dbReference type="PANTHER" id="PTHR31084">
    <property type="entry name" value="ALPHA-L-FUCOSIDASE 2"/>
    <property type="match status" value="1"/>
</dbReference>
<evidence type="ECO:0000259" key="3">
    <source>
        <dbReference type="Pfam" id="PF14295"/>
    </source>
</evidence>
<dbReference type="SUPFAM" id="SSF48208">
    <property type="entry name" value="Six-hairpin glycosidases"/>
    <property type="match status" value="1"/>
</dbReference>
<dbReference type="Gene3D" id="3.50.4.10">
    <property type="entry name" value="Hepatocyte Growth Factor"/>
    <property type="match status" value="1"/>
</dbReference>
<dbReference type="Pfam" id="PF22124">
    <property type="entry name" value="Glyco_hydro_95_cat"/>
    <property type="match status" value="1"/>
</dbReference>
<reference evidence="7" key="1">
    <citation type="submission" date="2021-11" db="EMBL/GenBank/DDBJ databases">
        <authorList>
            <consortium name="Genoscope - CEA"/>
            <person name="William W."/>
        </authorList>
    </citation>
    <scope>NUCLEOTIDE SEQUENCE</scope>
</reference>
<feature type="region of interest" description="Disordered" evidence="1">
    <location>
        <begin position="71"/>
        <end position="118"/>
    </location>
</feature>
<protein>
    <recommendedName>
        <fullName evidence="9">Glycosyl hydrolase family 95 N-terminal domain-containing protein</fullName>
    </recommendedName>
</protein>
<dbReference type="AlphaFoldDB" id="A0A8J2SPV3"/>
<feature type="domain" description="Alpha fucosidase A-like C-terminal" evidence="5">
    <location>
        <begin position="1004"/>
        <end position="1063"/>
    </location>
</feature>
<gene>
    <name evidence="7" type="ORF">PECAL_3P11170</name>
</gene>
<dbReference type="Pfam" id="PF14498">
    <property type="entry name" value="Glyco_hyd_65N_2"/>
    <property type="match status" value="1"/>
</dbReference>
<keyword evidence="2" id="KW-0472">Membrane</keyword>
<evidence type="ECO:0008006" key="9">
    <source>
        <dbReference type="Google" id="ProtNLM"/>
    </source>
</evidence>
<dbReference type="GO" id="GO:0004560">
    <property type="term" value="F:alpha-L-fucosidase activity"/>
    <property type="evidence" value="ECO:0007669"/>
    <property type="project" value="TreeGrafter"/>
</dbReference>
<feature type="compositionally biased region" description="Basic and acidic residues" evidence="1">
    <location>
        <begin position="101"/>
        <end position="116"/>
    </location>
</feature>
<feature type="compositionally biased region" description="Basic and acidic residues" evidence="1">
    <location>
        <begin position="267"/>
        <end position="277"/>
    </location>
</feature>
<feature type="compositionally biased region" description="Basic and acidic residues" evidence="1">
    <location>
        <begin position="1"/>
        <end position="11"/>
    </location>
</feature>
<evidence type="ECO:0000256" key="2">
    <source>
        <dbReference type="SAM" id="Phobius"/>
    </source>
</evidence>
<dbReference type="Proteomes" id="UP000789595">
    <property type="component" value="Unassembled WGS sequence"/>
</dbReference>
<name>A0A8J2SPV3_9STRA</name>
<feature type="domain" description="Glycosyl hydrolase family 95 catalytic" evidence="6">
    <location>
        <begin position="534"/>
        <end position="1002"/>
    </location>
</feature>
<dbReference type="EMBL" id="CAKKNE010000003">
    <property type="protein sequence ID" value="CAH0371187.1"/>
    <property type="molecule type" value="Genomic_DNA"/>
</dbReference>
<dbReference type="Pfam" id="PF21307">
    <property type="entry name" value="Glyco_hydro_95_C"/>
    <property type="match status" value="1"/>
</dbReference>
<comment type="caution">
    <text evidence="7">The sequence shown here is derived from an EMBL/GenBank/DDBJ whole genome shotgun (WGS) entry which is preliminary data.</text>
</comment>
<dbReference type="InterPro" id="IPR012341">
    <property type="entry name" value="6hp_glycosidase-like_sf"/>
</dbReference>
<dbReference type="GO" id="GO:0005975">
    <property type="term" value="P:carbohydrate metabolic process"/>
    <property type="evidence" value="ECO:0007669"/>
    <property type="project" value="InterPro"/>
</dbReference>
<feature type="region of interest" description="Disordered" evidence="1">
    <location>
        <begin position="1"/>
        <end position="23"/>
    </location>
</feature>
<dbReference type="InterPro" id="IPR008928">
    <property type="entry name" value="6-hairpin_glycosidase_sf"/>
</dbReference>
<feature type="region of interest" description="Disordered" evidence="1">
    <location>
        <begin position="267"/>
        <end position="290"/>
    </location>
</feature>
<feature type="transmembrane region" description="Helical" evidence="2">
    <location>
        <begin position="28"/>
        <end position="50"/>
    </location>
</feature>
<keyword evidence="2" id="KW-1133">Transmembrane helix</keyword>
<evidence type="ECO:0000313" key="8">
    <source>
        <dbReference type="Proteomes" id="UP000789595"/>
    </source>
</evidence>
<dbReference type="Pfam" id="PF14295">
    <property type="entry name" value="PAN_4"/>
    <property type="match status" value="1"/>
</dbReference>
<accession>A0A8J2SPV3</accession>
<evidence type="ECO:0000259" key="4">
    <source>
        <dbReference type="Pfam" id="PF14498"/>
    </source>
</evidence>